<reference evidence="2" key="1">
    <citation type="journal article" date="2015" name="PLoS Genet.">
        <title>The dynamic genome and transcriptome of the human fungal pathogen Blastomyces and close relative Emmonsia.</title>
        <authorList>
            <person name="Munoz J.F."/>
            <person name="Gauthier G.M."/>
            <person name="Desjardins C.A."/>
            <person name="Gallo J.E."/>
            <person name="Holder J."/>
            <person name="Sullivan T.D."/>
            <person name="Marty A.J."/>
            <person name="Carmen J.C."/>
            <person name="Chen Z."/>
            <person name="Ding L."/>
            <person name="Gujja S."/>
            <person name="Magrini V."/>
            <person name="Misas E."/>
            <person name="Mitreva M."/>
            <person name="Priest M."/>
            <person name="Saif S."/>
            <person name="Whiston E.A."/>
            <person name="Young S."/>
            <person name="Zeng Q."/>
            <person name="Goldman W.E."/>
            <person name="Mardis E.R."/>
            <person name="Taylor J.W."/>
            <person name="McEwen J.G."/>
            <person name="Clay O.K."/>
            <person name="Klein B.S."/>
            <person name="Cuomo C.A."/>
        </authorList>
    </citation>
    <scope>NUCLEOTIDE SEQUENCE [LARGE SCALE GENOMIC DNA]</scope>
    <source>
        <strain evidence="2">UAMH 3008</strain>
    </source>
</reference>
<sequence>MSSIYQLAEMQISKEYDDLLPPDFRACEIRDPKPHKVMRGIHTLKAGEISISCTPRAFRWLGVELGYKAKEQFGES</sequence>
<proteinExistence type="predicted"/>
<dbReference type="Proteomes" id="UP000034164">
    <property type="component" value="Unassembled WGS sequence"/>
</dbReference>
<dbReference type="AlphaFoldDB" id="A0A0G2HXL3"/>
<dbReference type="VEuPathDB" id="FungiDB:EMCG_02782"/>
<organism evidence="1 2">
    <name type="scientific">[Emmonsia] crescens</name>
    <dbReference type="NCBI Taxonomy" id="73230"/>
    <lineage>
        <taxon>Eukaryota</taxon>
        <taxon>Fungi</taxon>
        <taxon>Dikarya</taxon>
        <taxon>Ascomycota</taxon>
        <taxon>Pezizomycotina</taxon>
        <taxon>Eurotiomycetes</taxon>
        <taxon>Eurotiomycetidae</taxon>
        <taxon>Onygenales</taxon>
        <taxon>Ajellomycetaceae</taxon>
        <taxon>Emergomyces</taxon>
    </lineage>
</organism>
<comment type="caution">
    <text evidence="1">The sequence shown here is derived from an EMBL/GenBank/DDBJ whole genome shotgun (WGS) entry which is preliminary data.</text>
</comment>
<name>A0A0G2HXL3_9EURO</name>
<evidence type="ECO:0000313" key="2">
    <source>
        <dbReference type="Proteomes" id="UP000034164"/>
    </source>
</evidence>
<dbReference type="EMBL" id="LCZI01001022">
    <property type="protein sequence ID" value="KKZ62848.1"/>
    <property type="molecule type" value="Genomic_DNA"/>
</dbReference>
<accession>A0A0G2HXL3</accession>
<protein>
    <submittedName>
        <fullName evidence="1">Uncharacterized protein</fullName>
    </submittedName>
</protein>
<gene>
    <name evidence="1" type="ORF">EMCG_02782</name>
</gene>
<evidence type="ECO:0000313" key="1">
    <source>
        <dbReference type="EMBL" id="KKZ62848.1"/>
    </source>
</evidence>